<evidence type="ECO:0000313" key="4">
    <source>
        <dbReference type="EMBL" id="AGA56654.1"/>
    </source>
</evidence>
<dbReference type="InterPro" id="IPR008928">
    <property type="entry name" value="6-hairpin_glycosidase_sf"/>
</dbReference>
<dbReference type="InterPro" id="IPR049046">
    <property type="entry name" value="Beta-AFase-like_GH127_middle"/>
</dbReference>
<organism evidence="4 5">
    <name type="scientific">Thermobacillus composti (strain DSM 18247 / JCM 13945 / KWC4)</name>
    <dbReference type="NCBI Taxonomy" id="717605"/>
    <lineage>
        <taxon>Bacteria</taxon>
        <taxon>Bacillati</taxon>
        <taxon>Bacillota</taxon>
        <taxon>Bacilli</taxon>
        <taxon>Bacillales</taxon>
        <taxon>Paenibacillaceae</taxon>
        <taxon>Thermobacillus</taxon>
    </lineage>
</organism>
<keyword evidence="1" id="KW-0812">Transmembrane</keyword>
<reference evidence="5" key="1">
    <citation type="submission" date="2012-01" db="EMBL/GenBank/DDBJ databases">
        <title>Complete sequence of chromosome of Thermobacillus composti KWC4.</title>
        <authorList>
            <person name="Lucas S."/>
            <person name="Han J."/>
            <person name="Lapidus A."/>
            <person name="Cheng J.-F."/>
            <person name="Goodwin L."/>
            <person name="Pitluck S."/>
            <person name="Peters L."/>
            <person name="Ovchinnikova G."/>
            <person name="Teshima H."/>
            <person name="Detter J.C."/>
            <person name="Han C."/>
            <person name="Tapia R."/>
            <person name="Land M."/>
            <person name="Hauser L."/>
            <person name="Kyrpides N."/>
            <person name="Ivanova N."/>
            <person name="Pagani I."/>
            <person name="Anderson I."/>
            <person name="Woyke T."/>
        </authorList>
    </citation>
    <scope>NUCLEOTIDE SEQUENCE [LARGE SCALE GENOMIC DNA]</scope>
    <source>
        <strain evidence="5">DSM 18247 / JCM 13945 / KWC4</strain>
    </source>
</reference>
<feature type="domain" description="Non-reducing end beta-L-arabinofuranosidase-like GH127 middle" evidence="3">
    <location>
        <begin position="429"/>
        <end position="527"/>
    </location>
</feature>
<protein>
    <recommendedName>
        <fullName evidence="6">Glycoside hydrolase family 127 protein</fullName>
    </recommendedName>
</protein>
<evidence type="ECO:0000313" key="5">
    <source>
        <dbReference type="Proteomes" id="UP000010795"/>
    </source>
</evidence>
<evidence type="ECO:0000259" key="3">
    <source>
        <dbReference type="Pfam" id="PF20736"/>
    </source>
</evidence>
<feature type="transmembrane region" description="Helical" evidence="1">
    <location>
        <begin position="755"/>
        <end position="777"/>
    </location>
</feature>
<evidence type="ECO:0000259" key="2">
    <source>
        <dbReference type="Pfam" id="PF07944"/>
    </source>
</evidence>
<dbReference type="EMBL" id="CP003255">
    <property type="protein sequence ID" value="AGA56654.1"/>
    <property type="molecule type" value="Genomic_DNA"/>
</dbReference>
<evidence type="ECO:0008006" key="6">
    <source>
        <dbReference type="Google" id="ProtNLM"/>
    </source>
</evidence>
<feature type="domain" description="Non-reducing end beta-L-arabinofuranosidase-like GH127 catalytic" evidence="2">
    <location>
        <begin position="5"/>
        <end position="416"/>
    </location>
</feature>
<dbReference type="HOGENOM" id="CLU_349477_0_0_9"/>
<dbReference type="PANTHER" id="PTHR43465">
    <property type="entry name" value="DUF1680 DOMAIN PROTEIN (AFU_ORTHOLOGUE AFUA_1G08910)"/>
    <property type="match status" value="1"/>
</dbReference>
<dbReference type="KEGG" id="tco:Theco_0434"/>
<dbReference type="GO" id="GO:0005975">
    <property type="term" value="P:carbohydrate metabolic process"/>
    <property type="evidence" value="ECO:0007669"/>
    <property type="project" value="InterPro"/>
</dbReference>
<dbReference type="eggNOG" id="COG3533">
    <property type="taxonomic scope" value="Bacteria"/>
</dbReference>
<dbReference type="Pfam" id="PF20736">
    <property type="entry name" value="Glyco_hydro127M"/>
    <property type="match status" value="1"/>
</dbReference>
<evidence type="ECO:0000256" key="1">
    <source>
        <dbReference type="SAM" id="Phobius"/>
    </source>
</evidence>
<name>L0EAI1_THECK</name>
<dbReference type="PANTHER" id="PTHR43465:SF2">
    <property type="entry name" value="DUF1680 DOMAIN PROTEIN (AFU_ORTHOLOGUE AFUA_1G08910)"/>
    <property type="match status" value="1"/>
</dbReference>
<keyword evidence="1" id="KW-1133">Transmembrane helix</keyword>
<sequence length="806" mass="91496">MGKPDIRIRDDFWSGYQDLVTDTVIPYQWEALNDRIEGAEPSRAIRNFRIAAGLEEGEFHGFVFQDSDLYKWLEAAAYSLRFRPNPELERTMDEAIELIGQAQHEDGYINTYYTIKEPDNRWKNLYEAHELYCAGHLFEAAVACHEATGKRRLLDIACRFADHIDRVFGPGKGQLRGCCGHPEVELALVRLYGATGEEGYLWLAKFFVDERGKEPNYFLEEWKRGRPPIWGSGKPNLEYNQAHLPVREQTAAVGHAVRAVYLYSAMADLARLTGDSGLREACGRLWFNATKKRMYITGGIGSTHNGEAFTFDNDLPNDLAYAETCASIVLIFWARRMLRLEARSEYADVMERALYNTVLAGMARDGKHFFYVNPLEVWPEASLKNPDRRHVKPIRQKWFGCSCCPPNVARLLASLDDYIYDIDEAAGRVHVHLYIGSEARFAAAGREVTLHQRSGLPWDGTVTFGLSVSGGGAVRLALALRVPDWFQTAEPVLAVNGEACPYRMEKGYAVVEREWADGDRAEWRLPMETVLVGARPEIRANADRQDQRHVAYPSAFAYFGERRIQPDIGVGRIQRSFLESQNHLVQFFADARNLTFADALHAQCFDEFVHFTRTHAVDIRLLNHGQEGFFRTPTRFQQTGEVTSLSQLGDPQFQRSYPGIPITFPVPVAIGSSSFVALITFCADFRGDLRLHEGLNQHLKSFFQKVDIAISTTLAQKLQKCDSIYRSHRVRPPTMLIDVSIVESTRWLPFCQVTAIIFTPLLGIVTVFAFPVILYCLNAHDRLCLILQERRKAAFLLECIPDPVFL</sequence>
<dbReference type="InterPro" id="IPR049174">
    <property type="entry name" value="Beta-AFase-like"/>
</dbReference>
<keyword evidence="1" id="KW-0472">Membrane</keyword>
<proteinExistence type="predicted"/>
<dbReference type="AlphaFoldDB" id="L0EAI1"/>
<accession>L0EAI1</accession>
<dbReference type="InterPro" id="IPR012878">
    <property type="entry name" value="Beta-AFase-like_GH127_cat"/>
</dbReference>
<dbReference type="SUPFAM" id="SSF48208">
    <property type="entry name" value="Six-hairpin glycosidases"/>
    <property type="match status" value="1"/>
</dbReference>
<dbReference type="Pfam" id="PF07944">
    <property type="entry name" value="Beta-AFase-like_GH127_cat"/>
    <property type="match status" value="1"/>
</dbReference>
<dbReference type="Proteomes" id="UP000010795">
    <property type="component" value="Chromosome"/>
</dbReference>
<dbReference type="STRING" id="717605.Theco_0434"/>
<gene>
    <name evidence="4" type="ordered locus">Theco_0434</name>
</gene>
<keyword evidence="5" id="KW-1185">Reference proteome</keyword>